<dbReference type="PIRSF" id="PIRSF000386">
    <property type="entry name" value="tRNA_mtase"/>
    <property type="match status" value="1"/>
</dbReference>
<evidence type="ECO:0000256" key="7">
    <source>
        <dbReference type="ARBA" id="ARBA00022490"/>
    </source>
</evidence>
<comment type="caution">
    <text evidence="19">The sequence shown here is derived from an EMBL/GenBank/DDBJ whole genome shotgun (WGS) entry which is preliminary data.</text>
</comment>
<dbReference type="InterPro" id="IPR023148">
    <property type="entry name" value="tRNA_m1G_MeTrfase_C_sf"/>
</dbReference>
<keyword evidence="20" id="KW-1185">Reference proteome</keyword>
<comment type="function">
    <text evidence="1 15 17">Specifically methylates guanosine-37 in various tRNAs.</text>
</comment>
<dbReference type="InterPro" id="IPR029026">
    <property type="entry name" value="tRNA_m1G_MTases_N"/>
</dbReference>
<sequence length="223" mass="24658">MRIDIITLFPEIALAPLSESIMRRAREAGLVEVHAHQLRDWATGKHRKTDEYLCGGGQGMLLKPEPIFAAVEELRGDDTQVLLMTPQGIPFKQQHAQELADSAHLIILCGHYEGVDHRVIEELVDREISIGDYVLTNGAIAAAVVTDAIVRLIPGALGDARSPEDESFTDPNMLEAPAYTKPNDFRGMKVPDVLLSGDHGKIAAWKKNKALQRTRKNRPDLLD</sequence>
<comment type="catalytic activity">
    <reaction evidence="14 15 17">
        <text>guanosine(37) in tRNA + S-adenosyl-L-methionine = N(1)-methylguanosine(37) in tRNA + S-adenosyl-L-homocysteine + H(+)</text>
        <dbReference type="Rhea" id="RHEA:36899"/>
        <dbReference type="Rhea" id="RHEA-COMP:10145"/>
        <dbReference type="Rhea" id="RHEA-COMP:10147"/>
        <dbReference type="ChEBI" id="CHEBI:15378"/>
        <dbReference type="ChEBI" id="CHEBI:57856"/>
        <dbReference type="ChEBI" id="CHEBI:59789"/>
        <dbReference type="ChEBI" id="CHEBI:73542"/>
        <dbReference type="ChEBI" id="CHEBI:74269"/>
        <dbReference type="EC" id="2.1.1.228"/>
    </reaction>
</comment>
<evidence type="ECO:0000256" key="16">
    <source>
        <dbReference type="PIRSR" id="PIRSR000386-1"/>
    </source>
</evidence>
<evidence type="ECO:0000256" key="17">
    <source>
        <dbReference type="RuleBase" id="RU003464"/>
    </source>
</evidence>
<comment type="similarity">
    <text evidence="3 15 17">Belongs to the RNA methyltransferase TrmD family.</text>
</comment>
<feature type="domain" description="tRNA methyltransferase TRMD/TRM10-type" evidence="18">
    <location>
        <begin position="1"/>
        <end position="222"/>
    </location>
</feature>
<evidence type="ECO:0000256" key="14">
    <source>
        <dbReference type="ARBA" id="ARBA00047783"/>
    </source>
</evidence>
<evidence type="ECO:0000256" key="4">
    <source>
        <dbReference type="ARBA" id="ARBA00011738"/>
    </source>
</evidence>
<proteinExistence type="inferred from homology"/>
<dbReference type="PANTHER" id="PTHR46417">
    <property type="entry name" value="TRNA (GUANINE-N(1)-)-METHYLTRANSFERASE"/>
    <property type="match status" value="1"/>
</dbReference>
<name>A0AAE2VAP4_9BACT</name>
<dbReference type="RefSeq" id="WP_309488142.1">
    <property type="nucleotide sequence ID" value="NZ_JAENIG010000001.1"/>
</dbReference>
<dbReference type="NCBIfam" id="TIGR00088">
    <property type="entry name" value="trmD"/>
    <property type="match status" value="1"/>
</dbReference>
<dbReference type="EC" id="2.1.1.228" evidence="5 15"/>
<evidence type="ECO:0000256" key="13">
    <source>
        <dbReference type="ARBA" id="ARBA00033392"/>
    </source>
</evidence>
<dbReference type="Pfam" id="PF01746">
    <property type="entry name" value="tRNA_m1G_MT"/>
    <property type="match status" value="1"/>
</dbReference>
<evidence type="ECO:0000313" key="20">
    <source>
        <dbReference type="Proteomes" id="UP000634206"/>
    </source>
</evidence>
<dbReference type="NCBIfam" id="NF000648">
    <property type="entry name" value="PRK00026.1"/>
    <property type="match status" value="1"/>
</dbReference>
<reference evidence="19" key="1">
    <citation type="submission" date="2021-01" db="EMBL/GenBank/DDBJ databases">
        <title>Modified the classification status of verrucomicrobia.</title>
        <authorList>
            <person name="Feng X."/>
        </authorList>
    </citation>
    <scope>NUCLEOTIDE SEQUENCE</scope>
    <source>
        <strain evidence="19">5K15</strain>
    </source>
</reference>
<dbReference type="InterPro" id="IPR016009">
    <property type="entry name" value="tRNA_MeTrfase_TRMD/TRM10"/>
</dbReference>
<feature type="binding site" evidence="15 16">
    <location>
        <begin position="130"/>
        <end position="135"/>
    </location>
    <ligand>
        <name>S-adenosyl-L-methionine</name>
        <dbReference type="ChEBI" id="CHEBI:59789"/>
    </ligand>
</feature>
<evidence type="ECO:0000256" key="3">
    <source>
        <dbReference type="ARBA" id="ARBA00007630"/>
    </source>
</evidence>
<evidence type="ECO:0000256" key="15">
    <source>
        <dbReference type="HAMAP-Rule" id="MF_00605"/>
    </source>
</evidence>
<dbReference type="GO" id="GO:0052906">
    <property type="term" value="F:tRNA (guanine(37)-N1)-methyltransferase activity"/>
    <property type="evidence" value="ECO:0007669"/>
    <property type="project" value="UniProtKB-UniRule"/>
</dbReference>
<keyword evidence="11 15" id="KW-0819">tRNA processing</keyword>
<feature type="binding site" evidence="15 16">
    <location>
        <position position="110"/>
    </location>
    <ligand>
        <name>S-adenosyl-L-methionine</name>
        <dbReference type="ChEBI" id="CHEBI:59789"/>
    </ligand>
</feature>
<dbReference type="InterPro" id="IPR029028">
    <property type="entry name" value="Alpha/beta_knot_MTases"/>
</dbReference>
<protein>
    <recommendedName>
        <fullName evidence="6 15">tRNA (guanine-N(1)-)-methyltransferase</fullName>
        <ecNumber evidence="5 15">2.1.1.228</ecNumber>
    </recommendedName>
    <alternativeName>
        <fullName evidence="12 15">M1G-methyltransferase</fullName>
    </alternativeName>
    <alternativeName>
        <fullName evidence="13 15">tRNA [GM37] methyltransferase</fullName>
    </alternativeName>
</protein>
<keyword evidence="8 15" id="KW-0489">Methyltransferase</keyword>
<evidence type="ECO:0000256" key="1">
    <source>
        <dbReference type="ARBA" id="ARBA00002634"/>
    </source>
</evidence>
<keyword evidence="7 15" id="KW-0963">Cytoplasm</keyword>
<dbReference type="CDD" id="cd18080">
    <property type="entry name" value="TrmD-like"/>
    <property type="match status" value="1"/>
</dbReference>
<keyword evidence="10 15" id="KW-0949">S-adenosyl-L-methionine</keyword>
<evidence type="ECO:0000256" key="6">
    <source>
        <dbReference type="ARBA" id="ARBA00014679"/>
    </source>
</evidence>
<evidence type="ECO:0000313" key="19">
    <source>
        <dbReference type="EMBL" id="MBK1853545.1"/>
    </source>
</evidence>
<comment type="subcellular location">
    <subcellularLocation>
        <location evidence="2 15 17">Cytoplasm</location>
    </subcellularLocation>
</comment>
<dbReference type="Gene3D" id="3.40.1280.10">
    <property type="match status" value="1"/>
</dbReference>
<dbReference type="FunFam" id="3.40.1280.10:FF:000001">
    <property type="entry name" value="tRNA (guanine-N(1)-)-methyltransferase"/>
    <property type="match status" value="1"/>
</dbReference>
<gene>
    <name evidence="15 19" type="primary">trmD</name>
    <name evidence="19" type="ORF">JIN83_01100</name>
</gene>
<accession>A0AAE2VAP4</accession>
<evidence type="ECO:0000256" key="11">
    <source>
        <dbReference type="ARBA" id="ARBA00022694"/>
    </source>
</evidence>
<evidence type="ECO:0000256" key="9">
    <source>
        <dbReference type="ARBA" id="ARBA00022679"/>
    </source>
</evidence>
<evidence type="ECO:0000256" key="5">
    <source>
        <dbReference type="ARBA" id="ARBA00012807"/>
    </source>
</evidence>
<evidence type="ECO:0000256" key="8">
    <source>
        <dbReference type="ARBA" id="ARBA00022603"/>
    </source>
</evidence>
<evidence type="ECO:0000259" key="18">
    <source>
        <dbReference type="Pfam" id="PF01746"/>
    </source>
</evidence>
<dbReference type="AlphaFoldDB" id="A0AAE2VAP4"/>
<comment type="subunit">
    <text evidence="4 15 17">Homodimer.</text>
</comment>
<evidence type="ECO:0000256" key="10">
    <source>
        <dbReference type="ARBA" id="ARBA00022691"/>
    </source>
</evidence>
<dbReference type="Proteomes" id="UP000634206">
    <property type="component" value="Unassembled WGS sequence"/>
</dbReference>
<keyword evidence="9 15" id="KW-0808">Transferase</keyword>
<dbReference type="GO" id="GO:0005829">
    <property type="term" value="C:cytosol"/>
    <property type="evidence" value="ECO:0007669"/>
    <property type="project" value="TreeGrafter"/>
</dbReference>
<dbReference type="EMBL" id="JAENIG010000001">
    <property type="protein sequence ID" value="MBK1853545.1"/>
    <property type="molecule type" value="Genomic_DNA"/>
</dbReference>
<evidence type="ECO:0000256" key="2">
    <source>
        <dbReference type="ARBA" id="ARBA00004496"/>
    </source>
</evidence>
<dbReference type="Gene3D" id="1.10.1270.20">
    <property type="entry name" value="tRNA(m1g37)methyltransferase, domain 2"/>
    <property type="match status" value="1"/>
</dbReference>
<dbReference type="InterPro" id="IPR002649">
    <property type="entry name" value="tRNA_m1G_MeTrfase_TrmD"/>
</dbReference>
<dbReference type="PANTHER" id="PTHR46417:SF1">
    <property type="entry name" value="TRNA (GUANINE-N(1)-)-METHYLTRANSFERASE"/>
    <property type="match status" value="1"/>
</dbReference>
<organism evidence="19 20">
    <name type="scientific">Oceaniferula flava</name>
    <dbReference type="NCBI Taxonomy" id="2800421"/>
    <lineage>
        <taxon>Bacteria</taxon>
        <taxon>Pseudomonadati</taxon>
        <taxon>Verrucomicrobiota</taxon>
        <taxon>Verrucomicrobiia</taxon>
        <taxon>Verrucomicrobiales</taxon>
        <taxon>Verrucomicrobiaceae</taxon>
        <taxon>Oceaniferula</taxon>
    </lineage>
</organism>
<dbReference type="GO" id="GO:0002939">
    <property type="term" value="P:tRNA N1-guanine methylation"/>
    <property type="evidence" value="ECO:0007669"/>
    <property type="project" value="TreeGrafter"/>
</dbReference>
<dbReference type="SUPFAM" id="SSF75217">
    <property type="entry name" value="alpha/beta knot"/>
    <property type="match status" value="1"/>
</dbReference>
<evidence type="ECO:0000256" key="12">
    <source>
        <dbReference type="ARBA" id="ARBA00029736"/>
    </source>
</evidence>
<dbReference type="HAMAP" id="MF_00605">
    <property type="entry name" value="TrmD"/>
    <property type="match status" value="1"/>
</dbReference>